<accession>A3K5G5</accession>
<reference evidence="2 3" key="1">
    <citation type="submission" date="2006-06" db="EMBL/GenBank/DDBJ databases">
        <authorList>
            <person name="Moran M.A."/>
            <person name="Ferriera S."/>
            <person name="Johnson J."/>
            <person name="Kravitz S."/>
            <person name="Beeson K."/>
            <person name="Sutton G."/>
            <person name="Rogers Y.-H."/>
            <person name="Friedman R."/>
            <person name="Frazier M."/>
            <person name="Venter J.C."/>
        </authorList>
    </citation>
    <scope>NUCLEOTIDE SEQUENCE [LARGE SCALE GENOMIC DNA]</scope>
    <source>
        <strain evidence="2 3">E-37</strain>
    </source>
</reference>
<feature type="signal peptide" evidence="1">
    <location>
        <begin position="1"/>
        <end position="26"/>
    </location>
</feature>
<protein>
    <submittedName>
        <fullName evidence="2">Uncharacterized protein</fullName>
    </submittedName>
</protein>
<comment type="caution">
    <text evidence="2">The sequence shown here is derived from an EMBL/GenBank/DDBJ whole genome shotgun (WGS) entry which is preliminary data.</text>
</comment>
<feature type="chain" id="PRO_5002655041" evidence="1">
    <location>
        <begin position="27"/>
        <end position="117"/>
    </location>
</feature>
<proteinExistence type="predicted"/>
<dbReference type="Proteomes" id="UP000005713">
    <property type="component" value="Unassembled WGS sequence"/>
</dbReference>
<dbReference type="AlphaFoldDB" id="A3K5G5"/>
<keyword evidence="3" id="KW-1185">Reference proteome</keyword>
<evidence type="ECO:0000256" key="1">
    <source>
        <dbReference type="SAM" id="SignalP"/>
    </source>
</evidence>
<keyword evidence="1" id="KW-0732">Signal</keyword>
<evidence type="ECO:0000313" key="2">
    <source>
        <dbReference type="EMBL" id="EBA07766.1"/>
    </source>
</evidence>
<organism evidence="2 3">
    <name type="scientific">Sagittula stellata (strain ATCC 700073 / DSM 11524 / E-37)</name>
    <dbReference type="NCBI Taxonomy" id="388399"/>
    <lineage>
        <taxon>Bacteria</taxon>
        <taxon>Pseudomonadati</taxon>
        <taxon>Pseudomonadota</taxon>
        <taxon>Alphaproteobacteria</taxon>
        <taxon>Rhodobacterales</taxon>
        <taxon>Roseobacteraceae</taxon>
        <taxon>Sagittula</taxon>
    </lineage>
</organism>
<dbReference type="EMBL" id="AAYA01000008">
    <property type="protein sequence ID" value="EBA07766.1"/>
    <property type="molecule type" value="Genomic_DNA"/>
</dbReference>
<name>A3K5G5_SAGS3</name>
<evidence type="ECO:0000313" key="3">
    <source>
        <dbReference type="Proteomes" id="UP000005713"/>
    </source>
</evidence>
<sequence length="117" mass="12771">MLRHCARTFTPFLVACLFAVLSAVSAYEMAPDRGTMERQATLLAMGETLDALCGLSDDGEKHHCPFCHKLPDAPRIAAPDDAARITRVIAHRLGHDLVVGPQDIRVHASPRAPPRHV</sequence>
<gene>
    <name evidence="2" type="ORF">SSE37_14308</name>
</gene>